<proteinExistence type="predicted"/>
<dbReference type="Proteomes" id="UP000494109">
    <property type="component" value="Unassembled WGS sequence"/>
</dbReference>
<reference evidence="1 2" key="1">
    <citation type="submission" date="2019-09" db="EMBL/GenBank/DDBJ databases">
        <authorList>
            <person name="Depoorter E."/>
        </authorList>
    </citation>
    <scope>NUCLEOTIDE SEQUENCE [LARGE SCALE GENOMIC DNA]</scope>
    <source>
        <strain evidence="1">R-71033</strain>
    </source>
</reference>
<protein>
    <submittedName>
        <fullName evidence="1">Uncharacterized protein</fullName>
    </submittedName>
</protein>
<dbReference type="EMBL" id="CABVQS010000028">
    <property type="protein sequence ID" value="VWD52732.1"/>
    <property type="molecule type" value="Genomic_DNA"/>
</dbReference>
<accession>A0A6P3AYN2</accession>
<evidence type="ECO:0000313" key="2">
    <source>
        <dbReference type="Proteomes" id="UP000494109"/>
    </source>
</evidence>
<dbReference type="AlphaFoldDB" id="A0A6P3AYN2"/>
<organism evidence="1 2">
    <name type="scientific">Burkholderia contaminans</name>
    <dbReference type="NCBI Taxonomy" id="488447"/>
    <lineage>
        <taxon>Bacteria</taxon>
        <taxon>Pseudomonadati</taxon>
        <taxon>Pseudomonadota</taxon>
        <taxon>Betaproteobacteria</taxon>
        <taxon>Burkholderiales</taxon>
        <taxon>Burkholderiaceae</taxon>
        <taxon>Burkholderia</taxon>
        <taxon>Burkholderia cepacia complex</taxon>
    </lineage>
</organism>
<name>A0A6P3AYN2_9BURK</name>
<evidence type="ECO:0000313" key="1">
    <source>
        <dbReference type="EMBL" id="VWD52732.1"/>
    </source>
</evidence>
<gene>
    <name evidence="1" type="ORF">BCO71033_05509</name>
</gene>
<sequence length="54" mass="6269">MSRRTVCSEPFDAASHRAKRTRRTRGHLVMHVFARNGVLYRVMHFTDRTAPAVD</sequence>